<evidence type="ECO:0000313" key="1">
    <source>
        <dbReference type="EMBL" id="ALV06669.1"/>
    </source>
</evidence>
<dbReference type="EMBL" id="CP013729">
    <property type="protein sequence ID" value="ALV06669.1"/>
    <property type="molecule type" value="Genomic_DNA"/>
</dbReference>
<dbReference type="KEGG" id="rdp:RD2015_2197"/>
<sequence>MKRRAYPFAPQVITCFRRRGPLELLRDLFQRLFNRSL</sequence>
<proteinExistence type="predicted"/>
<name>A0A0U3MDF3_9BURK</name>
<keyword evidence="2" id="KW-1185">Reference proteome</keyword>
<accession>A0A0U3MDF3</accession>
<dbReference type="AlphaFoldDB" id="A0A0U3MDF3"/>
<reference evidence="1 2" key="1">
    <citation type="submission" date="2015-12" db="EMBL/GenBank/DDBJ databases">
        <title>Complete genome of Roseateles depolymerans KCTC 42856.</title>
        <authorList>
            <person name="Kim K.M."/>
        </authorList>
    </citation>
    <scope>NUCLEOTIDE SEQUENCE [LARGE SCALE GENOMIC DNA]</scope>
    <source>
        <strain evidence="1 2">KCTC 42856</strain>
    </source>
</reference>
<gene>
    <name evidence="1" type="ORF">RD2015_2197</name>
</gene>
<organism evidence="1 2">
    <name type="scientific">Roseateles depolymerans</name>
    <dbReference type="NCBI Taxonomy" id="76731"/>
    <lineage>
        <taxon>Bacteria</taxon>
        <taxon>Pseudomonadati</taxon>
        <taxon>Pseudomonadota</taxon>
        <taxon>Betaproteobacteria</taxon>
        <taxon>Burkholderiales</taxon>
        <taxon>Sphaerotilaceae</taxon>
        <taxon>Roseateles</taxon>
    </lineage>
</organism>
<protein>
    <submittedName>
        <fullName evidence="1">Uncharacterized protein</fullName>
    </submittedName>
</protein>
<dbReference type="Proteomes" id="UP000060699">
    <property type="component" value="Chromosome"/>
</dbReference>
<evidence type="ECO:0000313" key="2">
    <source>
        <dbReference type="Proteomes" id="UP000060699"/>
    </source>
</evidence>